<dbReference type="AlphaFoldDB" id="A0A1Y0JZ25"/>
<evidence type="ECO:0000313" key="3">
    <source>
        <dbReference type="EMBL" id="ARU77705.1"/>
    </source>
</evidence>
<dbReference type="InterPro" id="IPR014752">
    <property type="entry name" value="Arrestin-like_C"/>
</dbReference>
<evidence type="ECO:0000256" key="1">
    <source>
        <dbReference type="ARBA" id="ARBA00005298"/>
    </source>
</evidence>
<dbReference type="GO" id="GO:0015031">
    <property type="term" value="P:protein transport"/>
    <property type="evidence" value="ECO:0007669"/>
    <property type="project" value="TreeGrafter"/>
</dbReference>
<organism evidence="3">
    <name type="scientific">Sinohyriopsis cumingii</name>
    <name type="common">Triangle sail mussel</name>
    <name type="synonym">Hyriopsis cumingii</name>
    <dbReference type="NCBI Taxonomy" id="165450"/>
    <lineage>
        <taxon>Eukaryota</taxon>
        <taxon>Metazoa</taxon>
        <taxon>Spiralia</taxon>
        <taxon>Lophotrochozoa</taxon>
        <taxon>Mollusca</taxon>
        <taxon>Bivalvia</taxon>
        <taxon>Autobranchia</taxon>
        <taxon>Heteroconchia</taxon>
        <taxon>Palaeoheterodonta</taxon>
        <taxon>Unionida</taxon>
        <taxon>Unionoidea</taxon>
        <taxon>Unionidae</taxon>
        <taxon>Gonideinae</taxon>
        <taxon>Sinohyriopsis</taxon>
    </lineage>
</organism>
<reference evidence="3" key="1">
    <citation type="submission" date="2016-09" db="EMBL/GenBank/DDBJ databases">
        <authorList>
            <person name="Capua I."/>
            <person name="De Benedictis P."/>
            <person name="Joannis T."/>
            <person name="Lombin L.H."/>
            <person name="Cattoli G."/>
        </authorList>
    </citation>
    <scope>NUCLEOTIDE SEQUENCE</scope>
</reference>
<evidence type="ECO:0000259" key="2">
    <source>
        <dbReference type="SMART" id="SM01017"/>
    </source>
</evidence>
<dbReference type="PANTHER" id="PTHR11188:SF17">
    <property type="entry name" value="FI21816P1"/>
    <property type="match status" value="1"/>
</dbReference>
<dbReference type="InterPro" id="IPR011021">
    <property type="entry name" value="Arrestin-like_N"/>
</dbReference>
<dbReference type="Pfam" id="PF00339">
    <property type="entry name" value="Arrestin_N"/>
    <property type="match status" value="1"/>
</dbReference>
<dbReference type="Pfam" id="PF02752">
    <property type="entry name" value="Arrestin_C"/>
    <property type="match status" value="1"/>
</dbReference>
<dbReference type="GO" id="GO:0005737">
    <property type="term" value="C:cytoplasm"/>
    <property type="evidence" value="ECO:0007669"/>
    <property type="project" value="TreeGrafter"/>
</dbReference>
<dbReference type="SUPFAM" id="SSF81296">
    <property type="entry name" value="E set domains"/>
    <property type="match status" value="2"/>
</dbReference>
<sequence>MKGNTIVEVIYNNNGGVYFAGQNVDGYVRLQVPDSQQIKEINLRWLGHATVSWSEGTGDDSTSYSDKETYFDTKMALLEKEPYRHGYSKLLQDVYRYPFSFQLPLDIPNSYQGFSGWVRYEVTVTVVGPCAFDISKSFPFTVISHLDLNTFPSANTKGVAEDEKVLDCLCCMSGFITATITTDRLGYVPGEAITFTAEIHNKSDTDMHPCKAALSVKVRYHAIGCNNEETVILSKLRGPAIRRGRSCIWERQKLYIPPSPPSFLHGCKLIDIEYFVSITVDPVGPSFALLVPLMIVIGTIPLKTTTHIIPQLEFAQSQLLKNDLSPLYPSYTFKSRRNVEFQLAKRRTRILKRAF</sequence>
<dbReference type="EMBL" id="KX824065">
    <property type="protein sequence ID" value="ARU77705.1"/>
    <property type="molecule type" value="mRNA"/>
</dbReference>
<dbReference type="SMART" id="SM01017">
    <property type="entry name" value="Arrestin_C"/>
    <property type="match status" value="1"/>
</dbReference>
<protein>
    <submittedName>
        <fullName evidence="3">Beta-arrestin 2</fullName>
    </submittedName>
</protein>
<dbReference type="InterPro" id="IPR050357">
    <property type="entry name" value="Arrestin_domain-protein"/>
</dbReference>
<dbReference type="Gene3D" id="2.60.40.640">
    <property type="match status" value="2"/>
</dbReference>
<name>A0A1Y0JZ25_SINCU</name>
<proteinExistence type="evidence at transcript level"/>
<dbReference type="InterPro" id="IPR014756">
    <property type="entry name" value="Ig_E-set"/>
</dbReference>
<dbReference type="PANTHER" id="PTHR11188">
    <property type="entry name" value="ARRESTIN DOMAIN CONTAINING PROTEIN"/>
    <property type="match status" value="1"/>
</dbReference>
<comment type="similarity">
    <text evidence="1">Belongs to the arrestin family.</text>
</comment>
<accession>A0A1Y0JZ25</accession>
<feature type="domain" description="Arrestin C-terminal-like" evidence="2">
    <location>
        <begin position="172"/>
        <end position="302"/>
    </location>
</feature>
<dbReference type="InterPro" id="IPR011022">
    <property type="entry name" value="Arrestin_C-like"/>
</dbReference>